<accession>A0ABU8CJ65</accession>
<dbReference type="RefSeq" id="WP_264396577.1">
    <property type="nucleotide sequence ID" value="NZ_JBAMYB010000006.1"/>
</dbReference>
<comment type="caution">
    <text evidence="1">The sequence shown here is derived from an EMBL/GenBank/DDBJ whole genome shotgun (WGS) entry which is preliminary data.</text>
</comment>
<evidence type="ECO:0000313" key="1">
    <source>
        <dbReference type="EMBL" id="MEI1248928.1"/>
    </source>
</evidence>
<dbReference type="EMBL" id="JBAMYC010000006">
    <property type="protein sequence ID" value="MEI1248928.1"/>
    <property type="molecule type" value="Genomic_DNA"/>
</dbReference>
<name>A0ABU8CJ65_9HYPH</name>
<evidence type="ECO:0000313" key="2">
    <source>
        <dbReference type="Proteomes" id="UP001531129"/>
    </source>
</evidence>
<sequence length="294" mass="32627">MANLSQISDPAELDNIYIGKVVVYVEAESDANLFGVLVGPGHAERIEFKIPPEGGTGCGPAIARVKRERVTNRKVFGLIDGEAAASSHLGFEKMLECVEPTFVVDDPELDGVLFLAEHEAENILLRHTDVCHYVVKDRTLAGLHTRSADDVRELINGVVDRYFSSAVCKYTSARLHSAQAISGILDSGMFFNDLSRTGFLKLLKAKVAAAGCTWEVFRTEFKTLLRLIKTRFDTMEEALKSAERRRLSDGKSALAKIQNVYGVNKYWEGHLADELAKLPYATEFRENVFLRTGL</sequence>
<keyword evidence="2" id="KW-1185">Reference proteome</keyword>
<gene>
    <name evidence="1" type="ORF">V8Q02_13040</name>
</gene>
<protein>
    <recommendedName>
        <fullName evidence="3">DUF4435 domain-containing protein</fullName>
    </recommendedName>
</protein>
<reference evidence="1 2" key="1">
    <citation type="submission" date="2024-01" db="EMBL/GenBank/DDBJ databases">
        <title>Draft genome sequences of three bacterial strains isolated from Acacia saligna represent a potential new species within the genus Rhizobium.</title>
        <authorList>
            <person name="Tambong J.T."/>
            <person name="Mnasri B."/>
        </authorList>
    </citation>
    <scope>NUCLEOTIDE SEQUENCE [LARGE SCALE GENOMIC DNA]</scope>
    <source>
        <strain evidence="1 2">1AS12I</strain>
    </source>
</reference>
<dbReference type="Proteomes" id="UP001531129">
    <property type="component" value="Unassembled WGS sequence"/>
</dbReference>
<proteinExistence type="predicted"/>
<evidence type="ECO:0008006" key="3">
    <source>
        <dbReference type="Google" id="ProtNLM"/>
    </source>
</evidence>
<organism evidence="1 2">
    <name type="scientific">Rhizobium aouanii</name>
    <dbReference type="NCBI Taxonomy" id="3118145"/>
    <lineage>
        <taxon>Bacteria</taxon>
        <taxon>Pseudomonadati</taxon>
        <taxon>Pseudomonadota</taxon>
        <taxon>Alphaproteobacteria</taxon>
        <taxon>Hyphomicrobiales</taxon>
        <taxon>Rhizobiaceae</taxon>
        <taxon>Rhizobium/Agrobacterium group</taxon>
        <taxon>Rhizobium</taxon>
    </lineage>
</organism>